<evidence type="ECO:0000313" key="2">
    <source>
        <dbReference type="EMBL" id="MBM7059608.1"/>
    </source>
</evidence>
<feature type="transmembrane region" description="Helical" evidence="1">
    <location>
        <begin position="31"/>
        <end position="49"/>
    </location>
</feature>
<evidence type="ECO:0000313" key="3">
    <source>
        <dbReference type="Proteomes" id="UP000717995"/>
    </source>
</evidence>
<proteinExistence type="predicted"/>
<feature type="transmembrane region" description="Helical" evidence="1">
    <location>
        <begin position="122"/>
        <end position="141"/>
    </location>
</feature>
<accession>A0ABS2IAB7</accession>
<dbReference type="Proteomes" id="UP000717995">
    <property type="component" value="Unassembled WGS sequence"/>
</dbReference>
<keyword evidence="1" id="KW-1133">Transmembrane helix</keyword>
<organism evidence="2 3">
    <name type="scientific">Zestomonas insulae</name>
    <dbReference type="NCBI Taxonomy" id="2809017"/>
    <lineage>
        <taxon>Bacteria</taxon>
        <taxon>Pseudomonadati</taxon>
        <taxon>Pseudomonadota</taxon>
        <taxon>Gammaproteobacteria</taxon>
        <taxon>Pseudomonadales</taxon>
        <taxon>Pseudomonadaceae</taxon>
        <taxon>Zestomonas</taxon>
    </lineage>
</organism>
<keyword evidence="3" id="KW-1185">Reference proteome</keyword>
<comment type="caution">
    <text evidence="2">The sequence shown here is derived from an EMBL/GenBank/DDBJ whole genome shotgun (WGS) entry which is preliminary data.</text>
</comment>
<feature type="transmembrane region" description="Helical" evidence="1">
    <location>
        <begin position="61"/>
        <end position="81"/>
    </location>
</feature>
<sequence length="185" mass="19652">MPLNVLCELLLCTACLWAAYGALRASQTWRLLGFLLIGAAALLGAVHYAGVEQVATAHQQLSAVSGRLSLLLIALGAVRGVRRQALVLALGALMLGLPEQAALFGNLLALLAIGWPGRSQRWALACTGCLLFLCAGLAVGTRGEWLGIARLDLFHLTLLAAVLCWSFAGLCGTRWAWPWRPLPAN</sequence>
<keyword evidence="1" id="KW-0472">Membrane</keyword>
<feature type="transmembrane region" description="Helical" evidence="1">
    <location>
        <begin position="87"/>
        <end position="115"/>
    </location>
</feature>
<gene>
    <name evidence="2" type="ORF">JQX08_02695</name>
</gene>
<dbReference type="RefSeq" id="WP_204914530.1">
    <property type="nucleotide sequence ID" value="NZ_JAFEUP010000001.1"/>
</dbReference>
<protein>
    <submittedName>
        <fullName evidence="2">Uncharacterized protein</fullName>
    </submittedName>
</protein>
<name>A0ABS2IAB7_9GAMM</name>
<evidence type="ECO:0000256" key="1">
    <source>
        <dbReference type="SAM" id="Phobius"/>
    </source>
</evidence>
<reference evidence="2 3" key="1">
    <citation type="submission" date="2021-02" db="EMBL/GenBank/DDBJ databases">
        <authorList>
            <person name="Lee D.-H."/>
        </authorList>
    </citation>
    <scope>NUCLEOTIDE SEQUENCE [LARGE SCALE GENOMIC DNA]</scope>
    <source>
        <strain evidence="2 3">UL073</strain>
    </source>
</reference>
<feature type="transmembrane region" description="Helical" evidence="1">
    <location>
        <begin position="153"/>
        <end position="177"/>
    </location>
</feature>
<keyword evidence="1" id="KW-0812">Transmembrane</keyword>
<dbReference type="EMBL" id="JAFEUP010000001">
    <property type="protein sequence ID" value="MBM7059608.1"/>
    <property type="molecule type" value="Genomic_DNA"/>
</dbReference>